<feature type="transmembrane region" description="Helical" evidence="7">
    <location>
        <begin position="120"/>
        <end position="142"/>
    </location>
</feature>
<feature type="region of interest" description="Disordered" evidence="6">
    <location>
        <begin position="327"/>
        <end position="357"/>
    </location>
</feature>
<keyword evidence="10" id="KW-1185">Reference proteome</keyword>
<dbReference type="InterPro" id="IPR052337">
    <property type="entry name" value="SAT4-like"/>
</dbReference>
<keyword evidence="2 7" id="KW-0812">Transmembrane</keyword>
<evidence type="ECO:0000259" key="8">
    <source>
        <dbReference type="Pfam" id="PF20684"/>
    </source>
</evidence>
<dbReference type="GO" id="GO:0016020">
    <property type="term" value="C:membrane"/>
    <property type="evidence" value="ECO:0007669"/>
    <property type="project" value="UniProtKB-SubCell"/>
</dbReference>
<dbReference type="OrthoDB" id="5329176at2759"/>
<dbReference type="Proteomes" id="UP000800038">
    <property type="component" value="Unassembled WGS sequence"/>
</dbReference>
<gene>
    <name evidence="9" type="ORF">EJ02DRAFT_333665</name>
</gene>
<comment type="subcellular location">
    <subcellularLocation>
        <location evidence="1">Membrane</location>
        <topology evidence="1">Multi-pass membrane protein</topology>
    </subcellularLocation>
</comment>
<feature type="transmembrane region" description="Helical" evidence="7">
    <location>
        <begin position="244"/>
        <end position="270"/>
    </location>
</feature>
<evidence type="ECO:0000256" key="2">
    <source>
        <dbReference type="ARBA" id="ARBA00022692"/>
    </source>
</evidence>
<sequence>MDINGLPSYVNTFVVRGLHPPPEVILKWPRPNYVDPEERGWAAPAVLLVMMVITFLVYVARMWARLVVSKNAGLDDILISLSILPLFGLTIAAILAILIYGFQWHVWDQTSETLVTSRQIAMAIELNYLVSTTLIKVSILCFYRRITERLKNSFMYWVWGCIVFCVVYGIVFGFLITFTCSPVVGFFHVFDLRWMLKNKLTCRDEGAIIVACAAISSVQDLVICMLPAFLIWNLQISKRQKIALCGIFGLGLITCVCGILRTYYATYLYYFTWDITWIAYYGWVWTTLEAQLAVICCSAPALKVFFARYFQKYSTTRFGYSASASRSRSRKTPLPSSSRSHTGLHSNLSQNRSEITGGGGGPLGSDFPLHSIKVSQGLDVCVEERDDISQKSFASTKGLTALPMPTQASWHGRGDWIEGCRTVCSALKPGSRDSSQSRSLVKDVEAGRPI</sequence>
<protein>
    <recommendedName>
        <fullName evidence="8">Rhodopsin domain-containing protein</fullName>
    </recommendedName>
</protein>
<evidence type="ECO:0000256" key="3">
    <source>
        <dbReference type="ARBA" id="ARBA00022989"/>
    </source>
</evidence>
<keyword evidence="4 7" id="KW-0472">Membrane</keyword>
<feature type="transmembrane region" description="Helical" evidence="7">
    <location>
        <begin position="76"/>
        <end position="100"/>
    </location>
</feature>
<evidence type="ECO:0000256" key="7">
    <source>
        <dbReference type="SAM" id="Phobius"/>
    </source>
</evidence>
<evidence type="ECO:0000313" key="9">
    <source>
        <dbReference type="EMBL" id="KAF1947405.1"/>
    </source>
</evidence>
<dbReference type="PANTHER" id="PTHR33048">
    <property type="entry name" value="PTH11-LIKE INTEGRAL MEMBRANE PROTEIN (AFU_ORTHOLOGUE AFUA_5G11245)"/>
    <property type="match status" value="1"/>
</dbReference>
<accession>A0A6A5T354</accession>
<feature type="transmembrane region" description="Helical" evidence="7">
    <location>
        <begin position="154"/>
        <end position="187"/>
    </location>
</feature>
<keyword evidence="3 7" id="KW-1133">Transmembrane helix</keyword>
<dbReference type="EMBL" id="ML975998">
    <property type="protein sequence ID" value="KAF1947405.1"/>
    <property type="molecule type" value="Genomic_DNA"/>
</dbReference>
<evidence type="ECO:0000256" key="5">
    <source>
        <dbReference type="ARBA" id="ARBA00038359"/>
    </source>
</evidence>
<dbReference type="PANTHER" id="PTHR33048:SF129">
    <property type="entry name" value="INTEGRAL MEMBRANE PROTEIN-RELATED"/>
    <property type="match status" value="1"/>
</dbReference>
<evidence type="ECO:0000313" key="10">
    <source>
        <dbReference type="Proteomes" id="UP000800038"/>
    </source>
</evidence>
<name>A0A6A5T354_9PLEO</name>
<dbReference type="AlphaFoldDB" id="A0A6A5T354"/>
<organism evidence="9 10">
    <name type="scientific">Clathrospora elynae</name>
    <dbReference type="NCBI Taxonomy" id="706981"/>
    <lineage>
        <taxon>Eukaryota</taxon>
        <taxon>Fungi</taxon>
        <taxon>Dikarya</taxon>
        <taxon>Ascomycota</taxon>
        <taxon>Pezizomycotina</taxon>
        <taxon>Dothideomycetes</taxon>
        <taxon>Pleosporomycetidae</taxon>
        <taxon>Pleosporales</taxon>
        <taxon>Diademaceae</taxon>
        <taxon>Clathrospora</taxon>
    </lineage>
</organism>
<feature type="transmembrane region" description="Helical" evidence="7">
    <location>
        <begin position="290"/>
        <end position="310"/>
    </location>
</feature>
<dbReference type="InterPro" id="IPR049326">
    <property type="entry name" value="Rhodopsin_dom_fungi"/>
</dbReference>
<feature type="compositionally biased region" description="Basic and acidic residues" evidence="6">
    <location>
        <begin position="440"/>
        <end position="450"/>
    </location>
</feature>
<feature type="transmembrane region" description="Helical" evidence="7">
    <location>
        <begin position="41"/>
        <end position="64"/>
    </location>
</feature>
<proteinExistence type="inferred from homology"/>
<comment type="similarity">
    <text evidence="5">Belongs to the SAT4 family.</text>
</comment>
<feature type="domain" description="Rhodopsin" evidence="8">
    <location>
        <begin position="60"/>
        <end position="307"/>
    </location>
</feature>
<evidence type="ECO:0000256" key="1">
    <source>
        <dbReference type="ARBA" id="ARBA00004141"/>
    </source>
</evidence>
<feature type="transmembrane region" description="Helical" evidence="7">
    <location>
        <begin position="207"/>
        <end position="232"/>
    </location>
</feature>
<feature type="region of interest" description="Disordered" evidence="6">
    <location>
        <begin position="428"/>
        <end position="450"/>
    </location>
</feature>
<dbReference type="Pfam" id="PF20684">
    <property type="entry name" value="Fung_rhodopsin"/>
    <property type="match status" value="1"/>
</dbReference>
<evidence type="ECO:0000256" key="4">
    <source>
        <dbReference type="ARBA" id="ARBA00023136"/>
    </source>
</evidence>
<reference evidence="9" key="1">
    <citation type="journal article" date="2020" name="Stud. Mycol.">
        <title>101 Dothideomycetes genomes: a test case for predicting lifestyles and emergence of pathogens.</title>
        <authorList>
            <person name="Haridas S."/>
            <person name="Albert R."/>
            <person name="Binder M."/>
            <person name="Bloem J."/>
            <person name="Labutti K."/>
            <person name="Salamov A."/>
            <person name="Andreopoulos B."/>
            <person name="Baker S."/>
            <person name="Barry K."/>
            <person name="Bills G."/>
            <person name="Bluhm B."/>
            <person name="Cannon C."/>
            <person name="Castanera R."/>
            <person name="Culley D."/>
            <person name="Daum C."/>
            <person name="Ezra D."/>
            <person name="Gonzalez J."/>
            <person name="Henrissat B."/>
            <person name="Kuo A."/>
            <person name="Liang C."/>
            <person name="Lipzen A."/>
            <person name="Lutzoni F."/>
            <person name="Magnuson J."/>
            <person name="Mondo S."/>
            <person name="Nolan M."/>
            <person name="Ohm R."/>
            <person name="Pangilinan J."/>
            <person name="Park H.-J."/>
            <person name="Ramirez L."/>
            <person name="Alfaro M."/>
            <person name="Sun H."/>
            <person name="Tritt A."/>
            <person name="Yoshinaga Y."/>
            <person name="Zwiers L.-H."/>
            <person name="Turgeon B."/>
            <person name="Goodwin S."/>
            <person name="Spatafora J."/>
            <person name="Crous P."/>
            <person name="Grigoriev I."/>
        </authorList>
    </citation>
    <scope>NUCLEOTIDE SEQUENCE</scope>
    <source>
        <strain evidence="9">CBS 161.51</strain>
    </source>
</reference>
<evidence type="ECO:0000256" key="6">
    <source>
        <dbReference type="SAM" id="MobiDB-lite"/>
    </source>
</evidence>
<feature type="compositionally biased region" description="Polar residues" evidence="6">
    <location>
        <begin position="334"/>
        <end position="354"/>
    </location>
</feature>